<dbReference type="HAMAP" id="MF_02019">
    <property type="entry name" value="MurF"/>
    <property type="match status" value="1"/>
</dbReference>
<dbReference type="Pfam" id="PF02875">
    <property type="entry name" value="Mur_ligase_C"/>
    <property type="match status" value="1"/>
</dbReference>
<evidence type="ECO:0000256" key="7">
    <source>
        <dbReference type="ARBA" id="ARBA00022984"/>
    </source>
</evidence>
<dbReference type="GO" id="GO:0005524">
    <property type="term" value="F:ATP binding"/>
    <property type="evidence" value="ECO:0007669"/>
    <property type="project" value="UniProtKB-KW"/>
</dbReference>
<dbReference type="InterPro" id="IPR051046">
    <property type="entry name" value="MurCDEF_CellWall_CoF430Synth"/>
</dbReference>
<sequence length="459" mass="48206">MIPLQASAIAKIVGGELHGVDLLVTQAPVLNSADAIDGSLFLALKGENVDGHDFADDAFTRGAVVALVSKPIKGNYILVDDVTKALGALAHHVRITLTDLIVIGITGSQGKTTTKELLASVLSGVAETVAPSGNFNNDLGAPISLLRCTDKTRYCIVEMGARHLGDIAKLAEMTQPNIGVVLKVGSAHVGEFGSVELIAKTKSEMISSLNESAVAILGNYDPYTPAMAALHKGKSVLFGEDVSCAIRATDIEFREGRAHFDLVTPEGRSPVGLRIIGLHQVANALAVAAIATELGLSLDQISGGLSTAESNARWRMEITELPGVLLINDSYNASPEAMSAALSTLSLFAQERGGQSWAFLGKMHELGESSQSDHAAIGTLAQELGIDHLVCVGAPEYAAAMDKNGSTSIHICDNKAQALAIAENLHHGDVLLIKASRSEKLEELADAISEQWRNGVSEE</sequence>
<dbReference type="InterPro" id="IPR013221">
    <property type="entry name" value="Mur_ligase_cen"/>
</dbReference>
<dbReference type="PANTHER" id="PTHR43024:SF1">
    <property type="entry name" value="UDP-N-ACETYLMURAMOYL-TRIPEPTIDE--D-ALANYL-D-ALANINE LIGASE"/>
    <property type="match status" value="1"/>
</dbReference>
<dbReference type="SUPFAM" id="SSF63418">
    <property type="entry name" value="MurE/MurF N-terminal domain"/>
    <property type="match status" value="1"/>
</dbReference>
<dbReference type="Pfam" id="PF01225">
    <property type="entry name" value="Mur_ligase"/>
    <property type="match status" value="1"/>
</dbReference>
<reference evidence="14" key="1">
    <citation type="submission" date="2020-05" db="EMBL/GenBank/DDBJ databases">
        <authorList>
            <person name="Chiriac C."/>
            <person name="Salcher M."/>
            <person name="Ghai R."/>
            <person name="Kavagutti S V."/>
        </authorList>
    </citation>
    <scope>NUCLEOTIDE SEQUENCE</scope>
</reference>
<evidence type="ECO:0000259" key="13">
    <source>
        <dbReference type="Pfam" id="PF08245"/>
    </source>
</evidence>
<keyword evidence="1" id="KW-0963">Cytoplasm</keyword>
<dbReference type="InterPro" id="IPR035911">
    <property type="entry name" value="MurE/MurF_N"/>
</dbReference>
<dbReference type="GO" id="GO:0071555">
    <property type="term" value="P:cell wall organization"/>
    <property type="evidence" value="ECO:0007669"/>
    <property type="project" value="UniProtKB-KW"/>
</dbReference>
<keyword evidence="9" id="KW-0961">Cell wall biogenesis/degradation</keyword>
<dbReference type="EMBL" id="CAESAG010000045">
    <property type="protein sequence ID" value="CAB4334075.1"/>
    <property type="molecule type" value="Genomic_DNA"/>
</dbReference>
<dbReference type="Gene3D" id="3.40.1390.10">
    <property type="entry name" value="MurE/MurF, N-terminal domain"/>
    <property type="match status" value="1"/>
</dbReference>
<dbReference type="InterPro" id="IPR036615">
    <property type="entry name" value="Mur_ligase_C_dom_sf"/>
</dbReference>
<evidence type="ECO:0000256" key="2">
    <source>
        <dbReference type="ARBA" id="ARBA00022598"/>
    </source>
</evidence>
<evidence type="ECO:0000256" key="9">
    <source>
        <dbReference type="ARBA" id="ARBA00023316"/>
    </source>
</evidence>
<dbReference type="GO" id="GO:0051301">
    <property type="term" value="P:cell division"/>
    <property type="evidence" value="ECO:0007669"/>
    <property type="project" value="UniProtKB-KW"/>
</dbReference>
<proteinExistence type="inferred from homology"/>
<gene>
    <name evidence="14" type="ORF">UFOPK4080_00413</name>
</gene>
<evidence type="ECO:0000259" key="12">
    <source>
        <dbReference type="Pfam" id="PF02875"/>
    </source>
</evidence>
<keyword evidence="6" id="KW-0133">Cell shape</keyword>
<keyword evidence="2" id="KW-0436">Ligase</keyword>
<keyword evidence="4" id="KW-0547">Nucleotide-binding</keyword>
<accession>A0A6J5YU88</accession>
<keyword evidence="7" id="KW-0573">Peptidoglycan synthesis</keyword>
<keyword evidence="3" id="KW-0132">Cell division</keyword>
<dbReference type="Gene3D" id="3.40.1190.10">
    <property type="entry name" value="Mur-like, catalytic domain"/>
    <property type="match status" value="1"/>
</dbReference>
<dbReference type="GO" id="GO:0047480">
    <property type="term" value="F:UDP-N-acetylmuramoyl-tripeptide-D-alanyl-D-alanine ligase activity"/>
    <property type="evidence" value="ECO:0007669"/>
    <property type="project" value="InterPro"/>
</dbReference>
<dbReference type="InterPro" id="IPR004101">
    <property type="entry name" value="Mur_ligase_C"/>
</dbReference>
<evidence type="ECO:0000256" key="5">
    <source>
        <dbReference type="ARBA" id="ARBA00022840"/>
    </source>
</evidence>
<name>A0A6J5YU88_9ZZZZ</name>
<dbReference type="SUPFAM" id="SSF53623">
    <property type="entry name" value="MurD-like peptide ligases, catalytic domain"/>
    <property type="match status" value="1"/>
</dbReference>
<dbReference type="InterPro" id="IPR000713">
    <property type="entry name" value="Mur_ligase_N"/>
</dbReference>
<organism evidence="14">
    <name type="scientific">freshwater metagenome</name>
    <dbReference type="NCBI Taxonomy" id="449393"/>
    <lineage>
        <taxon>unclassified sequences</taxon>
        <taxon>metagenomes</taxon>
        <taxon>ecological metagenomes</taxon>
    </lineage>
</organism>
<keyword evidence="5" id="KW-0067">ATP-binding</keyword>
<dbReference type="Gene3D" id="3.90.190.20">
    <property type="entry name" value="Mur ligase, C-terminal domain"/>
    <property type="match status" value="1"/>
</dbReference>
<evidence type="ECO:0000259" key="11">
    <source>
        <dbReference type="Pfam" id="PF01225"/>
    </source>
</evidence>
<feature type="domain" description="Mur ligase C-terminal" evidence="12">
    <location>
        <begin position="315"/>
        <end position="437"/>
    </location>
</feature>
<dbReference type="InterPro" id="IPR005863">
    <property type="entry name" value="UDP-N-AcMur_synth"/>
</dbReference>
<feature type="domain" description="Mur ligase N-terminal catalytic" evidence="11">
    <location>
        <begin position="37"/>
        <end position="77"/>
    </location>
</feature>
<evidence type="ECO:0000256" key="6">
    <source>
        <dbReference type="ARBA" id="ARBA00022960"/>
    </source>
</evidence>
<evidence type="ECO:0000256" key="10">
    <source>
        <dbReference type="ARBA" id="ARBA00031461"/>
    </source>
</evidence>
<dbReference type="GO" id="GO:0009252">
    <property type="term" value="P:peptidoglycan biosynthetic process"/>
    <property type="evidence" value="ECO:0007669"/>
    <property type="project" value="UniProtKB-KW"/>
</dbReference>
<dbReference type="InterPro" id="IPR036565">
    <property type="entry name" value="Mur-like_cat_sf"/>
</dbReference>
<dbReference type="SUPFAM" id="SSF53244">
    <property type="entry name" value="MurD-like peptide ligases, peptide-binding domain"/>
    <property type="match status" value="1"/>
</dbReference>
<keyword evidence="8" id="KW-0131">Cell cycle</keyword>
<protein>
    <recommendedName>
        <fullName evidence="10">UDP-MurNAc-pentapeptide synthetase</fullName>
    </recommendedName>
</protein>
<evidence type="ECO:0000256" key="4">
    <source>
        <dbReference type="ARBA" id="ARBA00022741"/>
    </source>
</evidence>
<feature type="domain" description="Mur ligase central" evidence="13">
    <location>
        <begin position="105"/>
        <end position="291"/>
    </location>
</feature>
<evidence type="ECO:0000256" key="1">
    <source>
        <dbReference type="ARBA" id="ARBA00022490"/>
    </source>
</evidence>
<dbReference type="GO" id="GO:0008360">
    <property type="term" value="P:regulation of cell shape"/>
    <property type="evidence" value="ECO:0007669"/>
    <property type="project" value="UniProtKB-KW"/>
</dbReference>
<dbReference type="Pfam" id="PF08245">
    <property type="entry name" value="Mur_ligase_M"/>
    <property type="match status" value="1"/>
</dbReference>
<dbReference type="AlphaFoldDB" id="A0A6J5YU88"/>
<evidence type="ECO:0000256" key="3">
    <source>
        <dbReference type="ARBA" id="ARBA00022618"/>
    </source>
</evidence>
<dbReference type="NCBIfam" id="TIGR01143">
    <property type="entry name" value="murF"/>
    <property type="match status" value="1"/>
</dbReference>
<evidence type="ECO:0000313" key="14">
    <source>
        <dbReference type="EMBL" id="CAB4334075.1"/>
    </source>
</evidence>
<dbReference type="PANTHER" id="PTHR43024">
    <property type="entry name" value="UDP-N-ACETYLMURAMOYL-TRIPEPTIDE--D-ALANYL-D-ALANINE LIGASE"/>
    <property type="match status" value="1"/>
</dbReference>
<evidence type="ECO:0000256" key="8">
    <source>
        <dbReference type="ARBA" id="ARBA00023306"/>
    </source>
</evidence>